<keyword evidence="9" id="KW-0325">Glycoprotein</keyword>
<dbReference type="Pfam" id="PF08685">
    <property type="entry name" value="GON"/>
    <property type="match status" value="2"/>
</dbReference>
<feature type="domain" description="Peptidase M12B" evidence="15">
    <location>
        <begin position="133"/>
        <end position="381"/>
    </location>
</feature>
<dbReference type="Gene3D" id="3.40.1620.60">
    <property type="match status" value="1"/>
</dbReference>
<evidence type="ECO:0000256" key="3">
    <source>
        <dbReference type="ARBA" id="ARBA00022670"/>
    </source>
</evidence>
<evidence type="ECO:0000256" key="4">
    <source>
        <dbReference type="ARBA" id="ARBA00022723"/>
    </source>
</evidence>
<evidence type="ECO:0000256" key="12">
    <source>
        <dbReference type="PIRSR" id="PIRSR613273-3"/>
    </source>
</evidence>
<keyword evidence="3" id="KW-0645">Protease</keyword>
<dbReference type="PRINTS" id="PR01857">
    <property type="entry name" value="ADAMTSFAMILY"/>
</dbReference>
<dbReference type="Pfam" id="PF17771">
    <property type="entry name" value="ADAMTS_CR_2"/>
    <property type="match status" value="1"/>
</dbReference>
<dbReference type="SUPFAM" id="SSF82895">
    <property type="entry name" value="TSP-1 type 1 repeat"/>
    <property type="match status" value="6"/>
</dbReference>
<keyword evidence="6 11" id="KW-0862">Zinc</keyword>
<feature type="disulfide bond" evidence="12">
    <location>
        <begin position="430"/>
        <end position="462"/>
    </location>
</feature>
<feature type="binding site" evidence="11">
    <location>
        <position position="376"/>
    </location>
    <ligand>
        <name>Ca(2+)</name>
        <dbReference type="ChEBI" id="CHEBI:29108"/>
        <label>1</label>
    </ligand>
</feature>
<dbReference type="PROSITE" id="PS50092">
    <property type="entry name" value="TSP1"/>
    <property type="match status" value="4"/>
</dbReference>
<sequence length="1952" mass="219444">MEVHSNGSAMMLTSNYIQNRNNHHSNGDNAPFKHPLISLLRTDKPLHILPDPSGAEIKADETKHMPLMDSSGTVRMDQSRMIMMEKPDSGTSSSTVSSIFDRSHSTEGADLDNVDETAEKGYPVLSFQYVEPHTIELLVVVTERMTQRFGRLINDYLLSLLTTVSSLLRHPSLKTSLQLKIVDIMQLERNYAIRHNLDDWSYSKQEQVMSRFCRWVNRLRRPNFNWDSAILLNIGHFKSTALGVAHYRSMCNTESSCLAVLDRGFGTGYIIAHELGHQLGAKHDFEKNSDCETADHNYANEFMDNNTGHQFSVDHGISVDDLSQSPHYWQPQESPDAVRRDTIMSGTLYFDNFPLRWSACSRQAIHTFIETNGASCLRREDMPSALHAADWLAKRSRDDLPGLIFSLDQQCQFVLKIHATRFCGQLLPVCRQLYCQDAENGACLPMEAAWAEGSECGENKWCIQGNCVPTTQKPLRVNGNWGEWGPWSGCSRSCGGGVRFSERECNSPEPAHGGDFCHGTRTRMRSCAIHPCEKPINIRQELCDAVARKYGRQLGAYLPKLGEANACSLTCLDHGQAVHHAIKLPDGTPCYSQRDDICIKGHCWETGCDGVLGSIQRFDQCRVCGGDNSTCVKIKGVYKGESVNSLGIQTRGLINALRIPSGVTNAFVRKMSPRTTPYSSDSYDDYMLLIFEELTTQIRRGETREPFVGAELYYSGTRRAEEIVSITGRLRKDVNIMIKLENTETTRPPPTVEYHYYVDKSQLNSPLYFIAEEEALLASELANRRSGRSHSSSTMGDMPVQASSSPVTRSGTSRPKEMRTDRPRVHFVWRISELPSGCRTCAGNSTSYAECYPMVHDAAERQKFSDYDFYRPVAEYLCSNLPRPPPVVRRCADYCGVRWTAKPAASSTNELSERRIQDSCSARCGMGQQAAVHICEEYVVPAEEPDKTKGIWRPAQLGERACVKAGLGAKPKQPSSITCEGTCEPVFWTTTNWTECTAQCGQGERFRQIRCYDKAGREWPLHECIQSAESPAHAQSETGIMSAQEAQHALRKFAAGSQRSMEEIRMNTHLDQMEQCFEFNSECVSHLRWSASSWSDCEPLNDEMHSTCRSIEQPDSRRKTVLGVRQRQVTCHFSGSNLPKSLQAFTIGQGLSNTVTWPMQPELCRKASLMGAIQTEPSDRQACTRPMCYRWGTARMSKCSVTCGKGFRSATVPCERVTVDVSTTLHHEPTSEQNVPSWVEPVNLAECHQRLGYSPRIFISHDNQSLYVETVERAVQRNHLKQLTDFNPDHPIQLECFMERCSSTIPMWHTTSWSKCSVPCGTGIRRRQAICTLETQERNLDHRSPSENGVTRRLEAFSTVVTVNRMRVEVADHELCYKHNLPIPVEEEACFEGPCPQWVADDWGPCEGTCEYGVQHRTLRCVVGRLPNRGHAASGHPQDEPFHSPLFAASEGSRHRTRPHRSVQSVDVDPERCRAAGPQPVTKRLCLLSDGCPYWHRGDWSPCSVSCGIGVRTREVECRLPNGTIYHTNGTESNRFGIETSYNSAKQRFERAIDELTHVVESRTFNTFCTSSRPVDSSSCKTRPCTQNQPFWWSLMISECGSETCQVGRRPRVIRCLSSNRGPIDDSACRYLEKPSNWIPCVPFRCKQFEWRTDLWNPCPRECGLHMRYRRVHCVDHLGEEYSDTLCPAHLKPDNWRICPDICSPLPKNCAEVKQRYPGASDGTYQILLGHTPIPVYCADMETVHPSEYIILMKVNYARTAAFMQPSSSSDHCPYDAQPLAYEASRKSRSGSSIVLDTTAEAVRRQLTSHEVSAANCPDCPFVPNLASATYYQKLRLDVNTMTVDIHDVRFSYTVGSSPVPFATAKDCFGSTVCPQGRFHIDLRGTGLKVSTKTIWEGSSHDHVASFIHRSDTRQVIVGRCGGKCVGCWPRPGLYLEVHESEAKSLKITGGH</sequence>
<keyword evidence="8 12" id="KW-1015">Disulfide bond</keyword>
<evidence type="ECO:0000256" key="11">
    <source>
        <dbReference type="PIRSR" id="PIRSR613273-2"/>
    </source>
</evidence>
<proteinExistence type="predicted"/>
<feature type="binding site" evidence="11">
    <location>
        <position position="136"/>
    </location>
    <ligand>
        <name>Ca(2+)</name>
        <dbReference type="ChEBI" id="CHEBI:29108"/>
        <label>1</label>
    </ligand>
</feature>
<dbReference type="GO" id="GO:0005576">
    <property type="term" value="C:extracellular region"/>
    <property type="evidence" value="ECO:0007669"/>
    <property type="project" value="UniProtKB-SubCell"/>
</dbReference>
<feature type="disulfide bond" evidence="12">
    <location>
        <begin position="490"/>
        <end position="527"/>
    </location>
</feature>
<feature type="disulfide bond" evidence="12">
    <location>
        <begin position="291"/>
        <end position="360"/>
    </location>
</feature>
<evidence type="ECO:0000256" key="8">
    <source>
        <dbReference type="ARBA" id="ARBA00023157"/>
    </source>
</evidence>
<feature type="disulfide bond" evidence="12">
    <location>
        <begin position="456"/>
        <end position="467"/>
    </location>
</feature>
<feature type="binding site" evidence="11 13">
    <location>
        <position position="273"/>
    </location>
    <ligand>
        <name>Zn(2+)</name>
        <dbReference type="ChEBI" id="CHEBI:29105"/>
        <note>catalytic</note>
    </ligand>
</feature>
<feature type="region of interest" description="Disordered" evidence="14">
    <location>
        <begin position="786"/>
        <end position="820"/>
    </location>
</feature>
<feature type="binding site" evidence="11 13">
    <location>
        <position position="277"/>
    </location>
    <ligand>
        <name>Zn(2+)</name>
        <dbReference type="ChEBI" id="CHEBI:29105"/>
        <note>catalytic</note>
    </ligand>
</feature>
<dbReference type="InterPro" id="IPR001590">
    <property type="entry name" value="Peptidase_M12B"/>
</dbReference>
<name>A0A8E0VDZ0_9TREM</name>
<evidence type="ECO:0000256" key="2">
    <source>
        <dbReference type="ARBA" id="ARBA00022525"/>
    </source>
</evidence>
<evidence type="ECO:0000256" key="9">
    <source>
        <dbReference type="ARBA" id="ARBA00023180"/>
    </source>
</evidence>
<dbReference type="EMBL" id="LUCM01011562">
    <property type="protein sequence ID" value="KAA0183802.1"/>
    <property type="molecule type" value="Genomic_DNA"/>
</dbReference>
<evidence type="ECO:0000256" key="14">
    <source>
        <dbReference type="SAM" id="MobiDB-lite"/>
    </source>
</evidence>
<evidence type="ECO:0000256" key="1">
    <source>
        <dbReference type="ARBA" id="ARBA00004613"/>
    </source>
</evidence>
<feature type="binding site" evidence="11">
    <location>
        <position position="136"/>
    </location>
    <ligand>
        <name>Ca(2+)</name>
        <dbReference type="ChEBI" id="CHEBI:29108"/>
        <label>2</label>
    </ligand>
</feature>
<dbReference type="GO" id="GO:0008270">
    <property type="term" value="F:zinc ion binding"/>
    <property type="evidence" value="ECO:0007669"/>
    <property type="project" value="InterPro"/>
</dbReference>
<dbReference type="InterPro" id="IPR036383">
    <property type="entry name" value="TSP1_rpt_sf"/>
</dbReference>
<evidence type="ECO:0000313" key="17">
    <source>
        <dbReference type="EMBL" id="KAA0183802.1"/>
    </source>
</evidence>
<dbReference type="InterPro" id="IPR012314">
    <property type="entry name" value="Pept_M12B_GON-ADAMTSs"/>
</dbReference>
<dbReference type="GO" id="GO:0006508">
    <property type="term" value="P:proteolysis"/>
    <property type="evidence" value="ECO:0007669"/>
    <property type="project" value="UniProtKB-KW"/>
</dbReference>
<dbReference type="GO" id="GO:0031012">
    <property type="term" value="C:extracellular matrix"/>
    <property type="evidence" value="ECO:0007669"/>
    <property type="project" value="TreeGrafter"/>
</dbReference>
<dbReference type="InterPro" id="IPR050439">
    <property type="entry name" value="ADAMTS_ADAMTS-like"/>
</dbReference>
<dbReference type="InterPro" id="IPR041645">
    <property type="entry name" value="ADAMTS_CR_2"/>
</dbReference>
<keyword evidence="2" id="KW-0964">Secreted</keyword>
<feature type="disulfide bond" evidence="12">
    <location>
        <begin position="494"/>
        <end position="532"/>
    </location>
</feature>
<dbReference type="InterPro" id="IPR013273">
    <property type="entry name" value="ADAMTS/ADAMTS-like"/>
</dbReference>
<dbReference type="OrthoDB" id="5948003at2759"/>
<accession>A0A8E0VDZ0</accession>
<comment type="caution">
    <text evidence="17">The sequence shown here is derived from an EMBL/GenBank/DDBJ whole genome shotgun (WGS) entry which is preliminary data.</text>
</comment>
<evidence type="ECO:0000256" key="7">
    <source>
        <dbReference type="ARBA" id="ARBA00023049"/>
    </source>
</evidence>
<evidence type="ECO:0000256" key="13">
    <source>
        <dbReference type="PROSITE-ProRule" id="PRU00276"/>
    </source>
</evidence>
<feature type="disulfide bond" evidence="12">
    <location>
        <begin position="251"/>
        <end position="376"/>
    </location>
</feature>
<dbReference type="Gene3D" id="2.60.120.830">
    <property type="match status" value="1"/>
</dbReference>
<dbReference type="PROSITE" id="PS50215">
    <property type="entry name" value="ADAM_MEPRO"/>
    <property type="match status" value="1"/>
</dbReference>
<dbReference type="Proteomes" id="UP000728185">
    <property type="component" value="Unassembled WGS sequence"/>
</dbReference>
<organism evidence="17 18">
    <name type="scientific">Fasciolopsis buskii</name>
    <dbReference type="NCBI Taxonomy" id="27845"/>
    <lineage>
        <taxon>Eukaryota</taxon>
        <taxon>Metazoa</taxon>
        <taxon>Spiralia</taxon>
        <taxon>Lophotrochozoa</taxon>
        <taxon>Platyhelminthes</taxon>
        <taxon>Trematoda</taxon>
        <taxon>Digenea</taxon>
        <taxon>Plagiorchiida</taxon>
        <taxon>Echinostomata</taxon>
        <taxon>Echinostomatoidea</taxon>
        <taxon>Fasciolidae</taxon>
        <taxon>Fasciolopsis</taxon>
    </lineage>
</organism>
<comment type="subcellular location">
    <subcellularLocation>
        <location evidence="1">Secreted</location>
    </subcellularLocation>
</comment>
<keyword evidence="18" id="KW-1185">Reference proteome</keyword>
<dbReference type="Pfam" id="PF19030">
    <property type="entry name" value="TSP1_ADAMTS"/>
    <property type="match status" value="4"/>
</dbReference>
<keyword evidence="5" id="KW-0378">Hydrolase</keyword>
<dbReference type="Pfam" id="PF19236">
    <property type="entry name" value="ADAMTS_CR_3"/>
    <property type="match status" value="1"/>
</dbReference>
<dbReference type="PROSITE" id="PS51046">
    <property type="entry name" value="GON"/>
    <property type="match status" value="1"/>
</dbReference>
<evidence type="ECO:0000256" key="6">
    <source>
        <dbReference type="ARBA" id="ARBA00022833"/>
    </source>
</evidence>
<reference evidence="17" key="1">
    <citation type="submission" date="2019-05" db="EMBL/GenBank/DDBJ databases">
        <title>Annotation for the trematode Fasciolopsis buski.</title>
        <authorList>
            <person name="Choi Y.-J."/>
        </authorList>
    </citation>
    <scope>NUCLEOTIDE SEQUENCE</scope>
    <source>
        <strain evidence="17">HT</strain>
        <tissue evidence="17">Whole worm</tissue>
    </source>
</reference>
<feature type="disulfide bond" evidence="12">
    <location>
        <begin position="505"/>
        <end position="517"/>
    </location>
</feature>
<keyword evidence="7" id="KW-0482">Metalloprotease</keyword>
<dbReference type="Gene3D" id="2.20.100.10">
    <property type="entry name" value="Thrombospondin type-1 (TSP1) repeat"/>
    <property type="match status" value="3"/>
</dbReference>
<keyword evidence="4 11" id="KW-0479">Metal-binding</keyword>
<evidence type="ECO:0000259" key="16">
    <source>
        <dbReference type="PROSITE" id="PS51046"/>
    </source>
</evidence>
<dbReference type="InterPro" id="IPR024079">
    <property type="entry name" value="MetalloPept_cat_dom_sf"/>
</dbReference>
<dbReference type="PANTHER" id="PTHR13723:SF281">
    <property type="entry name" value="PAPILIN"/>
    <property type="match status" value="1"/>
</dbReference>
<feature type="disulfide bond" evidence="12">
    <location>
        <begin position="213"/>
        <end position="257"/>
    </location>
</feature>
<feature type="binding site" evidence="11">
    <location>
        <position position="227"/>
    </location>
    <ligand>
        <name>Ca(2+)</name>
        <dbReference type="ChEBI" id="CHEBI:29108"/>
        <label>1</label>
    </ligand>
</feature>
<dbReference type="PANTHER" id="PTHR13723">
    <property type="entry name" value="ADAMTS A DISINTEGRIN AND METALLOPROTEASE WITH THROMBOSPONDIN MOTIFS PROTEASE"/>
    <property type="match status" value="1"/>
</dbReference>
<dbReference type="Pfam" id="PF13688">
    <property type="entry name" value="Reprolysin_5"/>
    <property type="match status" value="1"/>
</dbReference>
<dbReference type="GO" id="GO:0004222">
    <property type="term" value="F:metalloendopeptidase activity"/>
    <property type="evidence" value="ECO:0007669"/>
    <property type="project" value="InterPro"/>
</dbReference>
<comment type="cofactor">
    <cofactor evidence="11">
        <name>Zn(2+)</name>
        <dbReference type="ChEBI" id="CHEBI:29105"/>
    </cofactor>
    <text evidence="11">Binds 1 zinc ion per subunit.</text>
</comment>
<feature type="compositionally biased region" description="Polar residues" evidence="14">
    <location>
        <begin position="789"/>
        <end position="813"/>
    </location>
</feature>
<feature type="region of interest" description="Disordered" evidence="14">
    <location>
        <begin position="1430"/>
        <end position="1469"/>
    </location>
</feature>
<feature type="disulfide bond" evidence="12">
    <location>
        <begin position="423"/>
        <end position="443"/>
    </location>
</feature>
<comment type="caution">
    <text evidence="13">Lacks conserved residue(s) required for the propagation of feature annotation.</text>
</comment>
<evidence type="ECO:0000256" key="10">
    <source>
        <dbReference type="PIRSR" id="PIRSR613273-1"/>
    </source>
</evidence>
<evidence type="ECO:0000256" key="5">
    <source>
        <dbReference type="ARBA" id="ARBA00022801"/>
    </source>
</evidence>
<dbReference type="GO" id="GO:0030198">
    <property type="term" value="P:extracellular matrix organization"/>
    <property type="evidence" value="ECO:0007669"/>
    <property type="project" value="InterPro"/>
</dbReference>
<dbReference type="SUPFAM" id="SSF55486">
    <property type="entry name" value="Metalloproteases ('zincins'), catalytic domain"/>
    <property type="match status" value="1"/>
</dbReference>
<feature type="disulfide bond" evidence="12">
    <location>
        <begin position="411"/>
        <end position="435"/>
    </location>
</feature>
<gene>
    <name evidence="17" type="ORF">FBUS_04523</name>
</gene>
<dbReference type="Pfam" id="PF00090">
    <property type="entry name" value="TSP_1"/>
    <property type="match status" value="3"/>
</dbReference>
<feature type="binding site" evidence="11 13">
    <location>
        <position position="283"/>
    </location>
    <ligand>
        <name>Zn(2+)</name>
        <dbReference type="ChEBI" id="CHEBI:29105"/>
        <note>catalytic</note>
    </ligand>
</feature>
<dbReference type="InterPro" id="IPR000884">
    <property type="entry name" value="TSP1_rpt"/>
</dbReference>
<feature type="binding site" evidence="11">
    <location>
        <position position="381"/>
    </location>
    <ligand>
        <name>Ca(2+)</name>
        <dbReference type="ChEBI" id="CHEBI:29108"/>
        <label>2</label>
    </ligand>
</feature>
<dbReference type="SMART" id="SM00209">
    <property type="entry name" value="TSP1"/>
    <property type="match status" value="5"/>
</dbReference>
<feature type="domain" description="GON" evidence="16">
    <location>
        <begin position="1706"/>
        <end position="1941"/>
    </location>
</feature>
<evidence type="ECO:0000259" key="15">
    <source>
        <dbReference type="PROSITE" id="PS50215"/>
    </source>
</evidence>
<feature type="binding site" evidence="11">
    <location>
        <position position="381"/>
    </location>
    <ligand>
        <name>Ca(2+)</name>
        <dbReference type="ChEBI" id="CHEBI:29108"/>
        <label>1</label>
    </ligand>
</feature>
<keyword evidence="11" id="KW-0106">Calcium</keyword>
<protein>
    <submittedName>
        <fullName evidence="17">A disintegrin and metalloproteinase with thrombospondin motifs 15</fullName>
    </submittedName>
</protein>
<dbReference type="FunFam" id="2.20.100.10:FF:000001">
    <property type="entry name" value="semaphorin-5A isoform X1"/>
    <property type="match status" value="1"/>
</dbReference>
<dbReference type="Gene3D" id="3.40.390.10">
    <property type="entry name" value="Collagenase (Catalytic Domain)"/>
    <property type="match status" value="1"/>
</dbReference>
<dbReference type="InterPro" id="IPR045371">
    <property type="entry name" value="ADAMTS_CR_3"/>
</dbReference>
<feature type="active site" evidence="10 13">
    <location>
        <position position="274"/>
    </location>
</feature>
<evidence type="ECO:0000313" key="18">
    <source>
        <dbReference type="Proteomes" id="UP000728185"/>
    </source>
</evidence>